<dbReference type="Proteomes" id="UP000694417">
    <property type="component" value="Unplaced"/>
</dbReference>
<organism evidence="5 6">
    <name type="scientific">Urocitellus parryii</name>
    <name type="common">Arctic ground squirrel</name>
    <name type="synonym">Spermophilus parryii</name>
    <dbReference type="NCBI Taxonomy" id="9999"/>
    <lineage>
        <taxon>Eukaryota</taxon>
        <taxon>Metazoa</taxon>
        <taxon>Chordata</taxon>
        <taxon>Craniata</taxon>
        <taxon>Vertebrata</taxon>
        <taxon>Euteleostomi</taxon>
        <taxon>Mammalia</taxon>
        <taxon>Eutheria</taxon>
        <taxon>Euarchontoglires</taxon>
        <taxon>Glires</taxon>
        <taxon>Rodentia</taxon>
        <taxon>Sciuromorpha</taxon>
        <taxon>Sciuridae</taxon>
        <taxon>Xerinae</taxon>
        <taxon>Marmotini</taxon>
        <taxon>Urocitellus</taxon>
    </lineage>
</organism>
<keyword evidence="1" id="KW-0391">Immunity</keyword>
<dbReference type="InterPro" id="IPR013106">
    <property type="entry name" value="Ig_V-set"/>
</dbReference>
<dbReference type="GeneTree" id="ENSGT01030000234536"/>
<name>A0A8D2GUD5_UROPR</name>
<dbReference type="InterPro" id="IPR013783">
    <property type="entry name" value="Ig-like_fold"/>
</dbReference>
<evidence type="ECO:0000256" key="2">
    <source>
        <dbReference type="ARBA" id="ARBA00023130"/>
    </source>
</evidence>
<keyword evidence="6" id="KW-1185">Reference proteome</keyword>
<evidence type="ECO:0000259" key="4">
    <source>
        <dbReference type="SMART" id="SM00406"/>
    </source>
</evidence>
<evidence type="ECO:0000313" key="6">
    <source>
        <dbReference type="Proteomes" id="UP000694417"/>
    </source>
</evidence>
<accession>A0A8D2GUD5</accession>
<dbReference type="Pfam" id="PF07686">
    <property type="entry name" value="V-set"/>
    <property type="match status" value="1"/>
</dbReference>
<dbReference type="PANTHER" id="PTHR23266">
    <property type="entry name" value="IMMUNOGLOBULIN HEAVY CHAIN"/>
    <property type="match status" value="1"/>
</dbReference>
<sequence>MLLVPSVLSQVQVLETGPVLVNWIQQAPGKGLEWLISSGGSTNYNPSLKSRVSISRDTSKNQFSLQLNSMTTQDTATYYCARDTVRGPQSERLHPTSSDCSTLYPTTSSEALGSHGEVCHRQTLSWY</sequence>
<reference evidence="5" key="1">
    <citation type="submission" date="2025-08" db="UniProtKB">
        <authorList>
            <consortium name="Ensembl"/>
        </authorList>
    </citation>
    <scope>IDENTIFICATION</scope>
</reference>
<dbReference type="AlphaFoldDB" id="A0A8D2GUD5"/>
<reference evidence="5" key="2">
    <citation type="submission" date="2025-09" db="UniProtKB">
        <authorList>
            <consortium name="Ensembl"/>
        </authorList>
    </citation>
    <scope>IDENTIFICATION</scope>
</reference>
<evidence type="ECO:0000256" key="3">
    <source>
        <dbReference type="ARBA" id="ARBA00043265"/>
    </source>
</evidence>
<dbReference type="SUPFAM" id="SSF48726">
    <property type="entry name" value="Immunoglobulin"/>
    <property type="match status" value="1"/>
</dbReference>
<evidence type="ECO:0000313" key="5">
    <source>
        <dbReference type="Ensembl" id="ENSUPAP00010005811.1"/>
    </source>
</evidence>
<dbReference type="GO" id="GO:0002250">
    <property type="term" value="P:adaptive immune response"/>
    <property type="evidence" value="ECO:0007669"/>
    <property type="project" value="UniProtKB-KW"/>
</dbReference>
<feature type="domain" description="Immunoglobulin V-set" evidence="4">
    <location>
        <begin position="6"/>
        <end position="82"/>
    </location>
</feature>
<dbReference type="Ensembl" id="ENSUPAT00010006654.1">
    <property type="protein sequence ID" value="ENSUPAP00010005811.1"/>
    <property type="gene ID" value="ENSUPAG00010004702.1"/>
</dbReference>
<dbReference type="GO" id="GO:0019814">
    <property type="term" value="C:immunoglobulin complex"/>
    <property type="evidence" value="ECO:0007669"/>
    <property type="project" value="UniProtKB-KW"/>
</dbReference>
<keyword evidence="2" id="KW-1064">Adaptive immunity</keyword>
<evidence type="ECO:0000256" key="1">
    <source>
        <dbReference type="ARBA" id="ARBA00022859"/>
    </source>
</evidence>
<proteinExistence type="predicted"/>
<protein>
    <recommendedName>
        <fullName evidence="4">Immunoglobulin V-set domain-containing protein</fullName>
    </recommendedName>
</protein>
<dbReference type="InterPro" id="IPR050199">
    <property type="entry name" value="IgHV"/>
</dbReference>
<dbReference type="InterPro" id="IPR036179">
    <property type="entry name" value="Ig-like_dom_sf"/>
</dbReference>
<dbReference type="SMART" id="SM00406">
    <property type="entry name" value="IGv"/>
    <property type="match status" value="1"/>
</dbReference>
<keyword evidence="3" id="KW-1280">Immunoglobulin</keyword>
<dbReference type="GO" id="GO:0005576">
    <property type="term" value="C:extracellular region"/>
    <property type="evidence" value="ECO:0007669"/>
    <property type="project" value="UniProtKB-ARBA"/>
</dbReference>
<dbReference type="Gene3D" id="2.60.40.10">
    <property type="entry name" value="Immunoglobulins"/>
    <property type="match status" value="1"/>
</dbReference>